<feature type="active site" description="Charge relay system" evidence="2">
    <location>
        <position position="262"/>
    </location>
</feature>
<evidence type="ECO:0000256" key="2">
    <source>
        <dbReference type="PIRSR" id="PIRSR005211-1"/>
    </source>
</evidence>
<dbReference type="EMBL" id="LVEA01000001">
    <property type="protein sequence ID" value="KYL05647.1"/>
    <property type="molecule type" value="Genomic_DNA"/>
</dbReference>
<dbReference type="eggNOG" id="COG0429">
    <property type="taxonomic scope" value="Bacteria"/>
</dbReference>
<dbReference type="PANTHER" id="PTHR10794">
    <property type="entry name" value="ABHYDROLASE DOMAIN-CONTAINING PROTEIN"/>
    <property type="match status" value="1"/>
</dbReference>
<evidence type="ECO:0000256" key="1">
    <source>
        <dbReference type="ARBA" id="ARBA00010884"/>
    </source>
</evidence>
<proteinExistence type="inferred from homology"/>
<dbReference type="Proteomes" id="UP000075816">
    <property type="component" value="Unassembled WGS sequence"/>
</dbReference>
<dbReference type="RefSeq" id="WP_005958329.1">
    <property type="nucleotide sequence ID" value="NZ_CAXOUM010000027.1"/>
</dbReference>
<feature type="active site" description="Charge relay system" evidence="2">
    <location>
        <position position="291"/>
    </location>
</feature>
<organism evidence="4 5">
    <name type="scientific">Fusobacterium necrophorum subsp. funduliforme</name>
    <dbReference type="NCBI Taxonomy" id="143387"/>
    <lineage>
        <taxon>Bacteria</taxon>
        <taxon>Fusobacteriati</taxon>
        <taxon>Fusobacteriota</taxon>
        <taxon>Fusobacteriia</taxon>
        <taxon>Fusobacteriales</taxon>
        <taxon>Fusobacteriaceae</taxon>
        <taxon>Fusobacterium</taxon>
    </lineage>
</organism>
<feature type="domain" description="AB hydrolase-1" evidence="3">
    <location>
        <begin position="55"/>
        <end position="266"/>
    </location>
</feature>
<dbReference type="GO" id="GO:0034338">
    <property type="term" value="F:short-chain carboxylesterase activity"/>
    <property type="evidence" value="ECO:0007669"/>
    <property type="project" value="TreeGrafter"/>
</dbReference>
<dbReference type="InterPro" id="IPR000073">
    <property type="entry name" value="AB_hydrolase_1"/>
</dbReference>
<dbReference type="InterPro" id="IPR012020">
    <property type="entry name" value="ABHD4"/>
</dbReference>
<reference evidence="4 5" key="1">
    <citation type="submission" date="2016-03" db="EMBL/GenBank/DDBJ databases">
        <title>Comparative genomics of human isolates of Fusobacterium necrophorum.</title>
        <authorList>
            <person name="Jensen A."/>
            <person name="Bank S."/>
            <person name="Andersen P.S."/>
            <person name="Kristensen L.H."/>
            <person name="Prag J."/>
        </authorList>
    </citation>
    <scope>NUCLEOTIDE SEQUENCE [LARGE SCALE GENOMIC DNA]</scope>
    <source>
        <strain evidence="4 5">LS_1264</strain>
    </source>
</reference>
<feature type="active site" description="Charge relay system" evidence="2">
    <location>
        <position position="131"/>
    </location>
</feature>
<evidence type="ECO:0000259" key="3">
    <source>
        <dbReference type="Pfam" id="PF00561"/>
    </source>
</evidence>
<protein>
    <submittedName>
        <fullName evidence="4">Hydrolase</fullName>
    </submittedName>
</protein>
<dbReference type="PANTHER" id="PTHR10794:SF94">
    <property type="entry name" value="ESTERASE YHET-RELATED"/>
    <property type="match status" value="1"/>
</dbReference>
<dbReference type="Pfam" id="PF00561">
    <property type="entry name" value="Abhydrolase_1"/>
    <property type="match status" value="1"/>
</dbReference>
<evidence type="ECO:0000313" key="5">
    <source>
        <dbReference type="Proteomes" id="UP000075816"/>
    </source>
</evidence>
<dbReference type="AlphaFoldDB" id="A0A162JEV1"/>
<comment type="similarity">
    <text evidence="1">Belongs to the AB hydrolase superfamily. AB hydrolase 4 family.</text>
</comment>
<dbReference type="GO" id="GO:0047372">
    <property type="term" value="F:monoacylglycerol lipase activity"/>
    <property type="evidence" value="ECO:0007669"/>
    <property type="project" value="TreeGrafter"/>
</dbReference>
<dbReference type="InterPro" id="IPR029058">
    <property type="entry name" value="AB_hydrolase_fold"/>
</dbReference>
<keyword evidence="4" id="KW-0378">Hydrolase</keyword>
<dbReference type="SUPFAM" id="SSF53474">
    <property type="entry name" value="alpha/beta-Hydrolases"/>
    <property type="match status" value="1"/>
</dbReference>
<evidence type="ECO:0000313" key="4">
    <source>
        <dbReference type="EMBL" id="KYL05647.1"/>
    </source>
</evidence>
<comment type="caution">
    <text evidence="4">The sequence shown here is derived from an EMBL/GenBank/DDBJ whole genome shotgun (WGS) entry which is preliminary data.</text>
</comment>
<sequence>MKEYKPSFLFQNAHINTCFPTLFRKVKIRYRRQRVLVGKDDFLDFDWIQRGNSKIILLCHGLEGSSKSHYMKAFARYFSERSWDVLALNYRSCSKEPNPSPFFYVAGKGDEISTALELTSEYQEVVLIGFSLGANKVLDYLGKEEKIPKNVKMGVAVSPPCDLKESSLLFSKGWNRMYEQYFLWRLKRKVLKKEKIYPNLLRGMGISIEKIQKAKTLVEFDHLLTSKLAGCKDAYDYYEKNSSLFHLKKIHHPTLILTALDDPMMSGRCYPREEVKNNAFLHLETPKYGGHISYASFTKEYWLEKFVFEKVELFKEEKKEVT</sequence>
<dbReference type="PIRSF" id="PIRSF005211">
    <property type="entry name" value="Ab_hydro_YheT"/>
    <property type="match status" value="1"/>
</dbReference>
<gene>
    <name evidence="4" type="ORF">A2J07_02635</name>
</gene>
<dbReference type="InterPro" id="IPR050960">
    <property type="entry name" value="AB_hydrolase_4_sf"/>
</dbReference>
<name>A0A162JEV1_9FUSO</name>
<accession>A0A162JEV1</accession>
<dbReference type="KEGG" id="fnf:BSQ88_05750"/>
<dbReference type="Gene3D" id="3.40.50.1820">
    <property type="entry name" value="alpha/beta hydrolase"/>
    <property type="match status" value="1"/>
</dbReference>